<evidence type="ECO:0000313" key="2">
    <source>
        <dbReference type="Proteomes" id="UP001437256"/>
    </source>
</evidence>
<keyword evidence="2" id="KW-1185">Reference proteome</keyword>
<name>A0ABR2ZLJ7_9AGAR</name>
<gene>
    <name evidence="1" type="ORF">AAF712_010668</name>
</gene>
<reference evidence="1 2" key="1">
    <citation type="submission" date="2024-05" db="EMBL/GenBank/DDBJ databases">
        <title>A draft genome resource for the thread blight pathogen Marasmius tenuissimus strain MS-2.</title>
        <authorList>
            <person name="Yulfo-Soto G.E."/>
            <person name="Baruah I.K."/>
            <person name="Amoako-Attah I."/>
            <person name="Bukari Y."/>
            <person name="Meinhardt L.W."/>
            <person name="Bailey B.A."/>
            <person name="Cohen S.P."/>
        </authorList>
    </citation>
    <scope>NUCLEOTIDE SEQUENCE [LARGE SCALE GENOMIC DNA]</scope>
    <source>
        <strain evidence="1 2">MS-2</strain>
    </source>
</reference>
<dbReference type="Proteomes" id="UP001437256">
    <property type="component" value="Unassembled WGS sequence"/>
</dbReference>
<accession>A0ABR2ZLJ7</accession>
<comment type="caution">
    <text evidence="1">The sequence shown here is derived from an EMBL/GenBank/DDBJ whole genome shotgun (WGS) entry which is preliminary data.</text>
</comment>
<proteinExistence type="predicted"/>
<protein>
    <submittedName>
        <fullName evidence="1">Uncharacterized protein</fullName>
    </submittedName>
</protein>
<dbReference type="EMBL" id="JBBXMP010000104">
    <property type="protein sequence ID" value="KAL0062456.1"/>
    <property type="molecule type" value="Genomic_DNA"/>
</dbReference>
<organism evidence="1 2">
    <name type="scientific">Marasmius tenuissimus</name>
    <dbReference type="NCBI Taxonomy" id="585030"/>
    <lineage>
        <taxon>Eukaryota</taxon>
        <taxon>Fungi</taxon>
        <taxon>Dikarya</taxon>
        <taxon>Basidiomycota</taxon>
        <taxon>Agaricomycotina</taxon>
        <taxon>Agaricomycetes</taxon>
        <taxon>Agaricomycetidae</taxon>
        <taxon>Agaricales</taxon>
        <taxon>Marasmiineae</taxon>
        <taxon>Marasmiaceae</taxon>
        <taxon>Marasmius</taxon>
    </lineage>
</organism>
<evidence type="ECO:0000313" key="1">
    <source>
        <dbReference type="EMBL" id="KAL0062456.1"/>
    </source>
</evidence>
<sequence>MAGEHLGKEGLVIEKHGHVLHVVVREHRHAKTSFFIHINSVKVCPLSFDPHEDIPWFNLEVIVNCGRYSNMRATVKSVRLTPLCDRLKLLLFVTELVCSVEVDLDEVVEAVTRKNLLEYQPLEVSQQARFRVDELMVKMRTGRVPWVGMRVQVSGGAHKGKEGIVRDVNHLNRGSSDSGLEVSVELQVISLNMSHRIEKIDYTHVRAFDSGLELAKSVPLTRAQDFYQPWATTKQEKPKMPWHAVEPTPDSYASSPSLPSGTPRHISEYEGLNWDDVSDPWNPHSLSPNVWASSDFIPPSPASPNVNHSPQPRRSVPVVAPSRRLPPPLPSHWILHTKLLGISLRVAITGGKWKRKTAFVMPTRSSEGTFIAFRQQNDVHPIICQWIAKHAQPPKPNSEQSLMIITRGDEQHIGKFVCHIFYFYNQSQTDDARWFILGVVDCTGRQDTLTNEILELPPANLDVVEESKADREAGNALFETLRYAAKVGKPEVRQPGAGDLGNLYKACASSMGF</sequence>